<organism evidence="3 4">
    <name type="scientific">Nocardioides iriomotensis</name>
    <dbReference type="NCBI Taxonomy" id="715784"/>
    <lineage>
        <taxon>Bacteria</taxon>
        <taxon>Bacillati</taxon>
        <taxon>Actinomycetota</taxon>
        <taxon>Actinomycetes</taxon>
        <taxon>Propionibacteriales</taxon>
        <taxon>Nocardioidaceae</taxon>
        <taxon>Nocardioides</taxon>
    </lineage>
</organism>
<dbReference type="EMBL" id="SDPU01000020">
    <property type="protein sequence ID" value="RYU12848.1"/>
    <property type="molecule type" value="Genomic_DNA"/>
</dbReference>
<feature type="domain" description="M23ase beta-sheet core" evidence="2">
    <location>
        <begin position="58"/>
        <end position="155"/>
    </location>
</feature>
<dbReference type="OrthoDB" id="9810477at2"/>
<keyword evidence="4" id="KW-1185">Reference proteome</keyword>
<feature type="signal peptide" evidence="1">
    <location>
        <begin position="1"/>
        <end position="21"/>
    </location>
</feature>
<proteinExistence type="predicted"/>
<dbReference type="Proteomes" id="UP000291189">
    <property type="component" value="Unassembled WGS sequence"/>
</dbReference>
<sequence length="203" mass="21768">MGQLLASLLAAVLLGVPLAPPAPVPAETSAGAARVDRAFPVAPGVRADYGASHHDYPATDVFARCGARARSPVDGVVLEVSRVDRWDPATDRGWQRGGRFVSIRGDDGVRYYLSHFAGVRPDVRPGDRVRAGRHVAWVGHTGSARGTSCHVHVGLSPVCRGSGQWRIRRGVVSPYPFLRSWQQGGNRSPAAAVARWKTRHGCP</sequence>
<gene>
    <name evidence="3" type="ORF">ETU37_07740</name>
</gene>
<dbReference type="InterPro" id="IPR011055">
    <property type="entry name" value="Dup_hybrid_motif"/>
</dbReference>
<reference evidence="3 4" key="1">
    <citation type="submission" date="2019-01" db="EMBL/GenBank/DDBJ databases">
        <title>Nocardioides guangzhouensis sp. nov., an actinobacterium isolated from soil.</title>
        <authorList>
            <person name="Fu Y."/>
            <person name="Cai Y."/>
            <person name="Lin Z."/>
            <person name="Chen P."/>
        </authorList>
    </citation>
    <scope>NUCLEOTIDE SEQUENCE [LARGE SCALE GENOMIC DNA]</scope>
    <source>
        <strain evidence="3 4">NBRC 105384</strain>
    </source>
</reference>
<evidence type="ECO:0000313" key="3">
    <source>
        <dbReference type="EMBL" id="RYU12848.1"/>
    </source>
</evidence>
<dbReference type="AlphaFoldDB" id="A0A4Q5J503"/>
<dbReference type="InterPro" id="IPR016047">
    <property type="entry name" value="M23ase_b-sheet_dom"/>
</dbReference>
<keyword evidence="1" id="KW-0732">Signal</keyword>
<feature type="chain" id="PRO_5038706870" evidence="1">
    <location>
        <begin position="22"/>
        <end position="203"/>
    </location>
</feature>
<evidence type="ECO:0000256" key="1">
    <source>
        <dbReference type="SAM" id="SignalP"/>
    </source>
</evidence>
<dbReference type="Pfam" id="PF01551">
    <property type="entry name" value="Peptidase_M23"/>
    <property type="match status" value="1"/>
</dbReference>
<evidence type="ECO:0000259" key="2">
    <source>
        <dbReference type="Pfam" id="PF01551"/>
    </source>
</evidence>
<dbReference type="SUPFAM" id="SSF51261">
    <property type="entry name" value="Duplicated hybrid motif"/>
    <property type="match status" value="1"/>
</dbReference>
<protein>
    <submittedName>
        <fullName evidence="3">M23 family metallopeptidase</fullName>
    </submittedName>
</protein>
<name>A0A4Q5J503_9ACTN</name>
<comment type="caution">
    <text evidence="3">The sequence shown here is derived from an EMBL/GenBank/DDBJ whole genome shotgun (WGS) entry which is preliminary data.</text>
</comment>
<accession>A0A4Q5J503</accession>
<dbReference type="RefSeq" id="WP_129986667.1">
    <property type="nucleotide sequence ID" value="NZ_SDPU01000020.1"/>
</dbReference>
<evidence type="ECO:0000313" key="4">
    <source>
        <dbReference type="Proteomes" id="UP000291189"/>
    </source>
</evidence>
<dbReference type="Gene3D" id="2.70.70.10">
    <property type="entry name" value="Glucose Permease (Domain IIA)"/>
    <property type="match status" value="1"/>
</dbReference>